<keyword evidence="9" id="KW-1185">Reference proteome</keyword>
<evidence type="ECO:0000313" key="9">
    <source>
        <dbReference type="Proteomes" id="UP001596002"/>
    </source>
</evidence>
<comment type="caution">
    <text evidence="5">Lacks conserved residue(s) required for the propagation of feature annotation.</text>
</comment>
<dbReference type="InterPro" id="IPR004556">
    <property type="entry name" value="HemK-like"/>
</dbReference>
<evidence type="ECO:0000256" key="4">
    <source>
        <dbReference type="ARBA" id="ARBA00048391"/>
    </source>
</evidence>
<organism evidence="8 9">
    <name type="scientific">Effusibacillus consociatus</name>
    <dbReference type="NCBI Taxonomy" id="1117041"/>
    <lineage>
        <taxon>Bacteria</taxon>
        <taxon>Bacillati</taxon>
        <taxon>Bacillota</taxon>
        <taxon>Bacilli</taxon>
        <taxon>Bacillales</taxon>
        <taxon>Alicyclobacillaceae</taxon>
        <taxon>Effusibacillus</taxon>
    </lineage>
</organism>
<dbReference type="EMBL" id="JBHSHC010000130">
    <property type="protein sequence ID" value="MFC4769439.1"/>
    <property type="molecule type" value="Genomic_DNA"/>
</dbReference>
<dbReference type="Proteomes" id="UP001596002">
    <property type="component" value="Unassembled WGS sequence"/>
</dbReference>
<dbReference type="GO" id="GO:0102559">
    <property type="term" value="F:peptide chain release factor N(5)-glutamine methyltransferase activity"/>
    <property type="evidence" value="ECO:0007669"/>
    <property type="project" value="UniProtKB-EC"/>
</dbReference>
<dbReference type="InterPro" id="IPR019874">
    <property type="entry name" value="RF_methyltr_PrmC"/>
</dbReference>
<feature type="domain" description="Methyltransferase small" evidence="6">
    <location>
        <begin position="122"/>
        <end position="206"/>
    </location>
</feature>
<dbReference type="InterPro" id="IPR050320">
    <property type="entry name" value="N5-glutamine_MTase"/>
</dbReference>
<feature type="binding site" evidence="5">
    <location>
        <position position="153"/>
    </location>
    <ligand>
        <name>S-adenosyl-L-methionine</name>
        <dbReference type="ChEBI" id="CHEBI:59789"/>
    </ligand>
</feature>
<sequence length="295" mass="33477">MNNQEFKTIREALQKASLQFGERGIQNPRLHAEVLLQHLFGWTKAKLLAEDREPFPVDKFDLFQSWIERRLSGEPLQYIVGVQEFYGRDFHVNRSVLIPRPETEILIEEVLKRREWWSTSARSPLIADIGTGSGAIAITLALEWPEAEICTVDLSPDAIRVAQDNARRLGADVRFLQGDLTEPLLQNHLRLDVLVSNPPYIPSKDIEALAIEVRGHEPHLALDGGEDGLEPYRRITEVLSRLMREEGPTLVGFEVGIQQAHDVAGMIERNWTGAQTEIIKDLQGIDRVVLGWKRS</sequence>
<reference evidence="9" key="1">
    <citation type="journal article" date="2019" name="Int. J. Syst. Evol. Microbiol.">
        <title>The Global Catalogue of Microorganisms (GCM) 10K type strain sequencing project: providing services to taxonomists for standard genome sequencing and annotation.</title>
        <authorList>
            <consortium name="The Broad Institute Genomics Platform"/>
            <consortium name="The Broad Institute Genome Sequencing Center for Infectious Disease"/>
            <person name="Wu L."/>
            <person name="Ma J."/>
        </authorList>
    </citation>
    <scope>NUCLEOTIDE SEQUENCE [LARGE SCALE GENOMIC DNA]</scope>
    <source>
        <strain evidence="9">WYCCWR 12678</strain>
    </source>
</reference>
<feature type="binding site" evidence="5">
    <location>
        <begin position="197"/>
        <end position="200"/>
    </location>
    <ligand>
        <name>substrate</name>
    </ligand>
</feature>
<dbReference type="Gene3D" id="3.40.50.150">
    <property type="entry name" value="Vaccinia Virus protein VP39"/>
    <property type="match status" value="1"/>
</dbReference>
<dbReference type="PANTHER" id="PTHR18895">
    <property type="entry name" value="HEMK METHYLTRANSFERASE"/>
    <property type="match status" value="1"/>
</dbReference>
<dbReference type="InterPro" id="IPR007848">
    <property type="entry name" value="Small_mtfrase_dom"/>
</dbReference>
<keyword evidence="2 5" id="KW-0808">Transferase</keyword>
<feature type="domain" description="Release factor glutamine methyltransferase N-terminal" evidence="7">
    <location>
        <begin position="11"/>
        <end position="81"/>
    </location>
</feature>
<dbReference type="RefSeq" id="WP_380027954.1">
    <property type="nucleotide sequence ID" value="NZ_JBHSHC010000130.1"/>
</dbReference>
<accession>A0ABV9Q6D7</accession>
<dbReference type="EC" id="2.1.1.297" evidence="5"/>
<gene>
    <name evidence="5 8" type="primary">prmC</name>
    <name evidence="8" type="ORF">ACFO8Q_19085</name>
</gene>
<dbReference type="InterPro" id="IPR002052">
    <property type="entry name" value="DNA_methylase_N6_adenine_CS"/>
</dbReference>
<dbReference type="InterPro" id="IPR029063">
    <property type="entry name" value="SAM-dependent_MTases_sf"/>
</dbReference>
<evidence type="ECO:0000313" key="8">
    <source>
        <dbReference type="EMBL" id="MFC4769439.1"/>
    </source>
</evidence>
<evidence type="ECO:0000259" key="6">
    <source>
        <dbReference type="Pfam" id="PF05175"/>
    </source>
</evidence>
<evidence type="ECO:0000256" key="2">
    <source>
        <dbReference type="ARBA" id="ARBA00022679"/>
    </source>
</evidence>
<proteinExistence type="inferred from homology"/>
<evidence type="ECO:0000256" key="5">
    <source>
        <dbReference type="HAMAP-Rule" id="MF_02126"/>
    </source>
</evidence>
<comment type="similarity">
    <text evidence="5">Belongs to the protein N5-glutamine methyltransferase family. PrmC subfamily.</text>
</comment>
<name>A0ABV9Q6D7_9BACL</name>
<dbReference type="GO" id="GO:0032259">
    <property type="term" value="P:methylation"/>
    <property type="evidence" value="ECO:0007669"/>
    <property type="project" value="UniProtKB-KW"/>
</dbReference>
<protein>
    <recommendedName>
        <fullName evidence="5">Release factor glutamine methyltransferase</fullName>
        <shortName evidence="5">RF MTase</shortName>
        <ecNumber evidence="5">2.1.1.297</ecNumber>
    </recommendedName>
    <alternativeName>
        <fullName evidence="5">N5-glutamine methyltransferase PrmC</fullName>
    </alternativeName>
    <alternativeName>
        <fullName evidence="5">Protein-(glutamine-N5) MTase PrmC</fullName>
    </alternativeName>
    <alternativeName>
        <fullName evidence="5">Protein-glutamine N-methyltransferase PrmC</fullName>
    </alternativeName>
</protein>
<dbReference type="PANTHER" id="PTHR18895:SF74">
    <property type="entry name" value="MTRF1L RELEASE FACTOR GLUTAMINE METHYLTRANSFERASE"/>
    <property type="match status" value="1"/>
</dbReference>
<dbReference type="CDD" id="cd02440">
    <property type="entry name" value="AdoMet_MTases"/>
    <property type="match status" value="1"/>
</dbReference>
<comment type="catalytic activity">
    <reaction evidence="4 5">
        <text>L-glutaminyl-[peptide chain release factor] + S-adenosyl-L-methionine = N(5)-methyl-L-glutaminyl-[peptide chain release factor] + S-adenosyl-L-homocysteine + H(+)</text>
        <dbReference type="Rhea" id="RHEA:42896"/>
        <dbReference type="Rhea" id="RHEA-COMP:10271"/>
        <dbReference type="Rhea" id="RHEA-COMP:10272"/>
        <dbReference type="ChEBI" id="CHEBI:15378"/>
        <dbReference type="ChEBI" id="CHEBI:30011"/>
        <dbReference type="ChEBI" id="CHEBI:57856"/>
        <dbReference type="ChEBI" id="CHEBI:59789"/>
        <dbReference type="ChEBI" id="CHEBI:61891"/>
        <dbReference type="EC" id="2.1.1.297"/>
    </reaction>
</comment>
<keyword evidence="1 5" id="KW-0489">Methyltransferase</keyword>
<dbReference type="HAMAP" id="MF_02126">
    <property type="entry name" value="RF_methyltr_PrmC"/>
    <property type="match status" value="1"/>
</dbReference>
<comment type="function">
    <text evidence="5">Methylates the class 1 translation termination release factors RF1/PrfA and RF2/PrfB on the glutamine residue of the universally conserved GGQ motif.</text>
</comment>
<evidence type="ECO:0000256" key="3">
    <source>
        <dbReference type="ARBA" id="ARBA00022691"/>
    </source>
</evidence>
<feature type="binding site" evidence="5">
    <location>
        <begin position="130"/>
        <end position="134"/>
    </location>
    <ligand>
        <name>S-adenosyl-L-methionine</name>
        <dbReference type="ChEBI" id="CHEBI:59789"/>
    </ligand>
</feature>
<keyword evidence="3 5" id="KW-0949">S-adenosyl-L-methionine</keyword>
<dbReference type="Gene3D" id="1.10.8.10">
    <property type="entry name" value="DNA helicase RuvA subunit, C-terminal domain"/>
    <property type="match status" value="1"/>
</dbReference>
<dbReference type="SUPFAM" id="SSF53335">
    <property type="entry name" value="S-adenosyl-L-methionine-dependent methyltransferases"/>
    <property type="match status" value="1"/>
</dbReference>
<dbReference type="InterPro" id="IPR040758">
    <property type="entry name" value="PrmC_N"/>
</dbReference>
<evidence type="ECO:0000259" key="7">
    <source>
        <dbReference type="Pfam" id="PF17827"/>
    </source>
</evidence>
<dbReference type="NCBIfam" id="TIGR00536">
    <property type="entry name" value="hemK_fam"/>
    <property type="match status" value="1"/>
</dbReference>
<dbReference type="PROSITE" id="PS00092">
    <property type="entry name" value="N6_MTASE"/>
    <property type="match status" value="1"/>
</dbReference>
<comment type="caution">
    <text evidence="8">The sequence shown here is derived from an EMBL/GenBank/DDBJ whole genome shotgun (WGS) entry which is preliminary data.</text>
</comment>
<dbReference type="NCBIfam" id="TIGR03534">
    <property type="entry name" value="RF_mod_PrmC"/>
    <property type="match status" value="1"/>
</dbReference>
<feature type="binding site" evidence="5">
    <location>
        <position position="197"/>
    </location>
    <ligand>
        <name>S-adenosyl-L-methionine</name>
        <dbReference type="ChEBI" id="CHEBI:59789"/>
    </ligand>
</feature>
<dbReference type="Pfam" id="PF05175">
    <property type="entry name" value="MTS"/>
    <property type="match status" value="1"/>
</dbReference>
<evidence type="ECO:0000256" key="1">
    <source>
        <dbReference type="ARBA" id="ARBA00022603"/>
    </source>
</evidence>
<dbReference type="Pfam" id="PF17827">
    <property type="entry name" value="PrmC_N"/>
    <property type="match status" value="1"/>
</dbReference>